<feature type="chain" id="PRO_5021223099" description="DUF3221 domain-containing protein" evidence="2">
    <location>
        <begin position="22"/>
        <end position="129"/>
    </location>
</feature>
<accession>A0A4Y9ABI2</accession>
<keyword evidence="2" id="KW-0732">Signal</keyword>
<evidence type="ECO:0008006" key="5">
    <source>
        <dbReference type="Google" id="ProtNLM"/>
    </source>
</evidence>
<dbReference type="OrthoDB" id="2168541at2"/>
<evidence type="ECO:0000313" key="3">
    <source>
        <dbReference type="EMBL" id="TFJ93269.1"/>
    </source>
</evidence>
<keyword evidence="4" id="KW-1185">Reference proteome</keyword>
<evidence type="ECO:0000313" key="4">
    <source>
        <dbReference type="Proteomes" id="UP000298484"/>
    </source>
</evidence>
<evidence type="ECO:0000256" key="1">
    <source>
        <dbReference type="SAM" id="MobiDB-lite"/>
    </source>
</evidence>
<proteinExistence type="predicted"/>
<comment type="caution">
    <text evidence="3">The sequence shown here is derived from an EMBL/GenBank/DDBJ whole genome shotgun (WGS) entry which is preliminary data.</text>
</comment>
<dbReference type="Proteomes" id="UP000298484">
    <property type="component" value="Unassembled WGS sequence"/>
</dbReference>
<dbReference type="RefSeq" id="WP_135109679.1">
    <property type="nucleotide sequence ID" value="NZ_SRHY01000008.1"/>
</dbReference>
<reference evidence="3 4" key="1">
    <citation type="submission" date="2019-03" db="EMBL/GenBank/DDBJ databases">
        <title>Genome sequence of Lentibacillus salicampi ATCC BAA-719.</title>
        <authorList>
            <person name="Maclea K.S."/>
            <person name="Simoes Junior M."/>
        </authorList>
    </citation>
    <scope>NUCLEOTIDE SEQUENCE [LARGE SCALE GENOMIC DNA]</scope>
    <source>
        <strain evidence="3 4">ATCC BAA-719</strain>
    </source>
</reference>
<sequence length="129" mass="13959">MRPLFLSTAAGALLFASTACSDSVQVTEKTEAVGPAGKVKTAEAAEQATDEEPKNTAYGMYPESDILDEHVHADDYQMRVVEDNQSIRVIILKDADGHSQYKSVFVKNNGMVKVMSFDQGLVFQGVIGS</sequence>
<dbReference type="AlphaFoldDB" id="A0A4Y9ABI2"/>
<organism evidence="3 4">
    <name type="scientific">Lentibacillus salicampi</name>
    <dbReference type="NCBI Taxonomy" id="175306"/>
    <lineage>
        <taxon>Bacteria</taxon>
        <taxon>Bacillati</taxon>
        <taxon>Bacillota</taxon>
        <taxon>Bacilli</taxon>
        <taxon>Bacillales</taxon>
        <taxon>Bacillaceae</taxon>
        <taxon>Lentibacillus</taxon>
    </lineage>
</organism>
<feature type="signal peptide" evidence="2">
    <location>
        <begin position="1"/>
        <end position="21"/>
    </location>
</feature>
<evidence type="ECO:0000256" key="2">
    <source>
        <dbReference type="SAM" id="SignalP"/>
    </source>
</evidence>
<dbReference type="EMBL" id="SRHY01000008">
    <property type="protein sequence ID" value="TFJ93269.1"/>
    <property type="molecule type" value="Genomic_DNA"/>
</dbReference>
<gene>
    <name evidence="3" type="ORF">E4U82_08020</name>
</gene>
<dbReference type="PROSITE" id="PS51257">
    <property type="entry name" value="PROKAR_LIPOPROTEIN"/>
    <property type="match status" value="1"/>
</dbReference>
<name>A0A4Y9ABI2_9BACI</name>
<feature type="region of interest" description="Disordered" evidence="1">
    <location>
        <begin position="37"/>
        <end position="58"/>
    </location>
</feature>
<protein>
    <recommendedName>
        <fullName evidence="5">DUF3221 domain-containing protein</fullName>
    </recommendedName>
</protein>